<reference evidence="1 2" key="1">
    <citation type="journal article" date="2021" name="Hortic Res">
        <title>High-quality reference genome and annotation aids understanding of berry development for evergreen blueberry (Vaccinium darrowii).</title>
        <authorList>
            <person name="Yu J."/>
            <person name="Hulse-Kemp A.M."/>
            <person name="Babiker E."/>
            <person name="Staton M."/>
        </authorList>
    </citation>
    <scope>NUCLEOTIDE SEQUENCE [LARGE SCALE GENOMIC DNA]</scope>
    <source>
        <strain evidence="2">cv. NJ 8807/NJ 8810</strain>
        <tissue evidence="1">Young leaf</tissue>
    </source>
</reference>
<evidence type="ECO:0000313" key="2">
    <source>
        <dbReference type="Proteomes" id="UP000828048"/>
    </source>
</evidence>
<gene>
    <name evidence="1" type="ORF">Vadar_007713</name>
</gene>
<protein>
    <submittedName>
        <fullName evidence="1">Uncharacterized protein</fullName>
    </submittedName>
</protein>
<proteinExistence type="predicted"/>
<comment type="caution">
    <text evidence="1">The sequence shown here is derived from an EMBL/GenBank/DDBJ whole genome shotgun (WGS) entry which is preliminary data.</text>
</comment>
<keyword evidence="2" id="KW-1185">Reference proteome</keyword>
<organism evidence="1 2">
    <name type="scientific">Vaccinium darrowii</name>
    <dbReference type="NCBI Taxonomy" id="229202"/>
    <lineage>
        <taxon>Eukaryota</taxon>
        <taxon>Viridiplantae</taxon>
        <taxon>Streptophyta</taxon>
        <taxon>Embryophyta</taxon>
        <taxon>Tracheophyta</taxon>
        <taxon>Spermatophyta</taxon>
        <taxon>Magnoliopsida</taxon>
        <taxon>eudicotyledons</taxon>
        <taxon>Gunneridae</taxon>
        <taxon>Pentapetalae</taxon>
        <taxon>asterids</taxon>
        <taxon>Ericales</taxon>
        <taxon>Ericaceae</taxon>
        <taxon>Vaccinioideae</taxon>
        <taxon>Vaccinieae</taxon>
        <taxon>Vaccinium</taxon>
    </lineage>
</organism>
<dbReference type="Proteomes" id="UP000828048">
    <property type="component" value="Chromosome 1"/>
</dbReference>
<accession>A0ACB7XP13</accession>
<dbReference type="EMBL" id="CM037151">
    <property type="protein sequence ID" value="KAH7842650.1"/>
    <property type="molecule type" value="Genomic_DNA"/>
</dbReference>
<evidence type="ECO:0000313" key="1">
    <source>
        <dbReference type="EMBL" id="KAH7842650.1"/>
    </source>
</evidence>
<name>A0ACB7XP13_9ERIC</name>
<sequence>MKKVEDSSKVEDVSAYAEPPNENLHSETGLLVELGSSLHMNPLKRKSGSRNKVAFVSVKKPAASTANISGLQIKGTESHGNHKKDPFFSLLTGGNLMQAS</sequence>